<dbReference type="InterPro" id="IPR051020">
    <property type="entry name" value="ALDH-related_metabolic_enz"/>
</dbReference>
<dbReference type="PANTHER" id="PTHR42991">
    <property type="entry name" value="ALDEHYDE DEHYDROGENASE"/>
    <property type="match status" value="1"/>
</dbReference>
<name>D1CBI2_THET1</name>
<keyword evidence="2" id="KW-0560">Oxidoreductase</keyword>
<comment type="similarity">
    <text evidence="1">Belongs to the aldehyde dehydrogenase family.</text>
</comment>
<proteinExistence type="inferred from homology"/>
<evidence type="ECO:0000256" key="1">
    <source>
        <dbReference type="ARBA" id="ARBA00009986"/>
    </source>
</evidence>
<dbReference type="EMBL" id="CP001825">
    <property type="protein sequence ID" value="ACZ42147.1"/>
    <property type="molecule type" value="Genomic_DNA"/>
</dbReference>
<evidence type="ECO:0000313" key="5">
    <source>
        <dbReference type="Proteomes" id="UP000000323"/>
    </source>
</evidence>
<dbReference type="Proteomes" id="UP000000323">
    <property type="component" value="Chromosome 1"/>
</dbReference>
<dbReference type="SUPFAM" id="SSF53720">
    <property type="entry name" value="ALDH-like"/>
    <property type="match status" value="1"/>
</dbReference>
<reference evidence="5" key="1">
    <citation type="journal article" date="2010" name="Stand. Genomic Sci.">
        <title>Complete genome sequence of 'Thermobaculum terrenum' type strain (YNP1).</title>
        <authorList>
            <person name="Kiss H."/>
            <person name="Cleland D."/>
            <person name="Lapidus A."/>
            <person name="Lucas S."/>
            <person name="Glavina Del Rio T."/>
            <person name="Nolan M."/>
            <person name="Tice H."/>
            <person name="Han C."/>
            <person name="Goodwin L."/>
            <person name="Pitluck S."/>
            <person name="Liolios K."/>
            <person name="Ivanova N."/>
            <person name="Mavromatis K."/>
            <person name="Ovchinnikova G."/>
            <person name="Pati A."/>
            <person name="Chen A."/>
            <person name="Palaniappan K."/>
            <person name="Land M."/>
            <person name="Hauser L."/>
            <person name="Chang Y."/>
            <person name="Jeffries C."/>
            <person name="Lu M."/>
            <person name="Brettin T."/>
            <person name="Detter J."/>
            <person name="Goker M."/>
            <person name="Tindall B."/>
            <person name="Beck B."/>
            <person name="McDermott T."/>
            <person name="Woyke T."/>
            <person name="Bristow J."/>
            <person name="Eisen J."/>
            <person name="Markowitz V."/>
            <person name="Hugenholtz P."/>
            <person name="Kyrpides N."/>
            <person name="Klenk H."/>
            <person name="Cheng J."/>
        </authorList>
    </citation>
    <scope>NUCLEOTIDE SEQUENCE [LARGE SCALE GENOMIC DNA]</scope>
    <source>
        <strain evidence="5">ATCC BAA-798 / YNP1</strain>
    </source>
</reference>
<accession>D1CBI2</accession>
<protein>
    <submittedName>
        <fullName evidence="4">Aldehyde Dehydrogenase</fullName>
    </submittedName>
</protein>
<dbReference type="RefSeq" id="WP_012875182.1">
    <property type="nucleotide sequence ID" value="NC_013525.1"/>
</dbReference>
<dbReference type="Gene3D" id="3.40.309.10">
    <property type="entry name" value="Aldehyde Dehydrogenase, Chain A, domain 2"/>
    <property type="match status" value="1"/>
</dbReference>
<dbReference type="HOGENOM" id="CLU_005391_1_0_0"/>
<organism evidence="4 5">
    <name type="scientific">Thermobaculum terrenum (strain ATCC BAA-798 / CCMEE 7001 / YNP1)</name>
    <dbReference type="NCBI Taxonomy" id="525904"/>
    <lineage>
        <taxon>Bacteria</taxon>
        <taxon>Bacillati</taxon>
        <taxon>Chloroflexota</taxon>
        <taxon>Chloroflexia</taxon>
        <taxon>Candidatus Thermobaculales</taxon>
        <taxon>Candidatus Thermobaculaceae</taxon>
        <taxon>Thermobaculum</taxon>
    </lineage>
</organism>
<feature type="domain" description="Aldehyde dehydrogenase" evidence="3">
    <location>
        <begin position="27"/>
        <end position="482"/>
    </location>
</feature>
<keyword evidence="5" id="KW-1185">Reference proteome</keyword>
<dbReference type="STRING" id="525904.Tter_1239"/>
<dbReference type="InterPro" id="IPR016161">
    <property type="entry name" value="Ald_DH/histidinol_DH"/>
</dbReference>
<evidence type="ECO:0000313" key="4">
    <source>
        <dbReference type="EMBL" id="ACZ42147.1"/>
    </source>
</evidence>
<dbReference type="InterPro" id="IPR016163">
    <property type="entry name" value="Ald_DH_C"/>
</dbReference>
<dbReference type="Pfam" id="PF00171">
    <property type="entry name" value="Aldedh"/>
    <property type="match status" value="1"/>
</dbReference>
<dbReference type="AlphaFoldDB" id="D1CBI2"/>
<dbReference type="GO" id="GO:0008911">
    <property type="term" value="F:lactaldehyde dehydrogenase (NAD+) activity"/>
    <property type="evidence" value="ECO:0007669"/>
    <property type="project" value="TreeGrafter"/>
</dbReference>
<dbReference type="eggNOG" id="COG1012">
    <property type="taxonomic scope" value="Bacteria"/>
</dbReference>
<sequence length="494" mass="54261">MATQQVEKRTESKYIMGEFPIYLAGNWVTTSSQLEVTYPYDGSVVAYTYQAGKQELDKAITKAQEAFYQLSSMPSFQRANILQHVASRLRENKEDIARTITLEAGKPIKDSRVEVDRAILTFTLAAEEAKRIHGEVVPLDLLPSGSNKMGIVRRFPIGPVAAISPFNFPLNLAAHKVAPAIAVGNPVVLKPPSKTPITWLKVARFFEETDLPEGALSVLPMDRNTGDLLVSDERIKLLTFTGSDVVGWELKKKAGKKNVILELGGNAGVVVDKDADIEHASRRLAYGSFAYAGQICISVQRIFVHKDIYEDLKAALVEQTGKLKVGDPLQEDTDVSPLIDNRALDRVESWVQEAVQKGAKVVTGGKRDGNIFEPTILENVPEDARVCSQEAFAPVVIISPVENFEDGLRAINRSRFGLQAGVFTNDISKATLAFNALEVGGVVVNDVPTFRVDNMPYGGVKDSGLGREGIRYAIEHMTEYKIMILPYDNRDLGA</sequence>
<dbReference type="Gene3D" id="3.40.605.10">
    <property type="entry name" value="Aldehyde Dehydrogenase, Chain A, domain 1"/>
    <property type="match status" value="1"/>
</dbReference>
<dbReference type="PANTHER" id="PTHR42991:SF1">
    <property type="entry name" value="ALDEHYDE DEHYDROGENASE"/>
    <property type="match status" value="1"/>
</dbReference>
<dbReference type="CDD" id="cd07147">
    <property type="entry name" value="ALDH_F21_RNP123"/>
    <property type="match status" value="1"/>
</dbReference>
<evidence type="ECO:0000259" key="3">
    <source>
        <dbReference type="Pfam" id="PF00171"/>
    </source>
</evidence>
<gene>
    <name evidence="4" type="ordered locus">Tter_1239</name>
</gene>
<dbReference type="InterPro" id="IPR015590">
    <property type="entry name" value="Aldehyde_DH_dom"/>
</dbReference>
<dbReference type="KEGG" id="ttr:Tter_1239"/>
<evidence type="ECO:0000256" key="2">
    <source>
        <dbReference type="ARBA" id="ARBA00023002"/>
    </source>
</evidence>
<dbReference type="InterPro" id="IPR016162">
    <property type="entry name" value="Ald_DH_N"/>
</dbReference>